<reference evidence="4" key="1">
    <citation type="submission" date="2023-03" db="EMBL/GenBank/DDBJ databases">
        <authorList>
            <person name="Steffen K."/>
            <person name="Cardenas P."/>
        </authorList>
    </citation>
    <scope>NUCLEOTIDE SEQUENCE</scope>
</reference>
<protein>
    <submittedName>
        <fullName evidence="4">Dipeptidyl aminopeptidase 4</fullName>
    </submittedName>
</protein>
<sequence length="728" mass="82161">MVEVLDGYVSRAVANSVEGREGLWNRDYSSHNAYTESVEPNRARLQKRIGCLDPRLPIEELTYIATTKTAARLTEDENYTVSRVRWQVFEEVEGEGLLLEPKQNVPITAQIVALPDADWTPETIAGITDELPANIQFARRLAKAGCRVVVPLLINRDDTYSGNPTLGAMTNQPHREFIYRMAFELGRNIIGYEVQKVLSLVDWMSQSDAPIGVIGYGEGGLIALYSAAVDTRIQATAVSGYFQSRQEVWREPIYRNVWGLLHEFGDAEIASLIAPRPLVVETSRGPEVAGPPSVRDGRGGAAPGQLVSPPIHAVESEFERAHGFYQMLDSGDALRLVSPVDGLPGSEEALTALLTGLGVENARIDSHYLLSSSTVDDFDYEARQQRQFMQLVNLSQRFLREAASRRQQFFWDKTDTSSLTRWEETCTDAKAYFWDEVIGRCPPPDVPANPRTRLIYDEPLWKGYEVVLDVWKDVFAYGILLLPNDLQPGEERPVVVCQHGLEGRPQDTADPRIESVYHSYAAQLADRGFVVYAPQNPYIGVDAFRVLQRKANPVKWSLFSLIVRQHERTLDWLAEQSFVDADRIGFYGLSYGGKTAMRVPALLERYACSICSADFNEWIVKNATYYSRYSYMFTGEYEMPEFDLGNTFNYGEMAGLIAPRPFMVERGHEDGVAPDEWVAHEFAVVRRLFVQLGIADRTEIEFFDGGHQINSAGTFRFLHRHLNWPEPQ</sequence>
<dbReference type="GO" id="GO:0004177">
    <property type="term" value="F:aminopeptidase activity"/>
    <property type="evidence" value="ECO:0007669"/>
    <property type="project" value="UniProtKB-KW"/>
</dbReference>
<dbReference type="InterPro" id="IPR050261">
    <property type="entry name" value="FrsA_esterase"/>
</dbReference>
<organism evidence="4 5">
    <name type="scientific">Geodia barretti</name>
    <name type="common">Barrett's horny sponge</name>
    <dbReference type="NCBI Taxonomy" id="519541"/>
    <lineage>
        <taxon>Eukaryota</taxon>
        <taxon>Metazoa</taxon>
        <taxon>Porifera</taxon>
        <taxon>Demospongiae</taxon>
        <taxon>Heteroscleromorpha</taxon>
        <taxon>Tetractinellida</taxon>
        <taxon>Astrophorina</taxon>
        <taxon>Geodiidae</taxon>
        <taxon>Geodia</taxon>
    </lineage>
</organism>
<dbReference type="SUPFAM" id="SSF53474">
    <property type="entry name" value="alpha/beta-Hydrolases"/>
    <property type="match status" value="2"/>
</dbReference>
<dbReference type="InterPro" id="IPR029058">
    <property type="entry name" value="AB_hydrolase_fold"/>
</dbReference>
<dbReference type="InterPro" id="IPR002925">
    <property type="entry name" value="Dienelactn_hydro"/>
</dbReference>
<accession>A0AA35RR26</accession>
<dbReference type="Pfam" id="PF01738">
    <property type="entry name" value="DLH"/>
    <property type="match status" value="1"/>
</dbReference>
<keyword evidence="4" id="KW-0645">Protease</keyword>
<feature type="domain" description="Peptidase S9 prolyl oligopeptidase catalytic" evidence="2">
    <location>
        <begin position="570"/>
        <end position="711"/>
    </location>
</feature>
<dbReference type="EMBL" id="CASHTH010001392">
    <property type="protein sequence ID" value="CAI8014796.1"/>
    <property type="molecule type" value="Genomic_DNA"/>
</dbReference>
<evidence type="ECO:0000256" key="1">
    <source>
        <dbReference type="SAM" id="MobiDB-lite"/>
    </source>
</evidence>
<keyword evidence="4" id="KW-0031">Aminopeptidase</keyword>
<feature type="domain" description="Dienelactone hydrolase" evidence="3">
    <location>
        <begin position="125"/>
        <end position="238"/>
    </location>
</feature>
<evidence type="ECO:0000313" key="4">
    <source>
        <dbReference type="EMBL" id="CAI8014796.1"/>
    </source>
</evidence>
<dbReference type="GO" id="GO:0006508">
    <property type="term" value="P:proteolysis"/>
    <property type="evidence" value="ECO:0007669"/>
    <property type="project" value="InterPro"/>
</dbReference>
<dbReference type="Proteomes" id="UP001174909">
    <property type="component" value="Unassembled WGS sequence"/>
</dbReference>
<dbReference type="GO" id="GO:0008236">
    <property type="term" value="F:serine-type peptidase activity"/>
    <property type="evidence" value="ECO:0007669"/>
    <property type="project" value="InterPro"/>
</dbReference>
<feature type="region of interest" description="Disordered" evidence="1">
    <location>
        <begin position="283"/>
        <end position="302"/>
    </location>
</feature>
<comment type="caution">
    <text evidence="4">The sequence shown here is derived from an EMBL/GenBank/DDBJ whole genome shotgun (WGS) entry which is preliminary data.</text>
</comment>
<evidence type="ECO:0000259" key="3">
    <source>
        <dbReference type="Pfam" id="PF01738"/>
    </source>
</evidence>
<evidence type="ECO:0000259" key="2">
    <source>
        <dbReference type="Pfam" id="PF00326"/>
    </source>
</evidence>
<dbReference type="AlphaFoldDB" id="A0AA35RR26"/>
<evidence type="ECO:0000313" key="5">
    <source>
        <dbReference type="Proteomes" id="UP001174909"/>
    </source>
</evidence>
<dbReference type="PANTHER" id="PTHR22946">
    <property type="entry name" value="DIENELACTONE HYDROLASE DOMAIN-CONTAINING PROTEIN-RELATED"/>
    <property type="match status" value="1"/>
</dbReference>
<dbReference type="Pfam" id="PF00326">
    <property type="entry name" value="Peptidase_S9"/>
    <property type="match status" value="1"/>
</dbReference>
<name>A0AA35RR26_GEOBA</name>
<gene>
    <name evidence="4" type="ORF">GBAR_LOCUS9224</name>
</gene>
<keyword evidence="5" id="KW-1185">Reference proteome</keyword>
<keyword evidence="4" id="KW-0378">Hydrolase</keyword>
<proteinExistence type="predicted"/>
<dbReference type="InterPro" id="IPR001375">
    <property type="entry name" value="Peptidase_S9_cat"/>
</dbReference>
<dbReference type="Gene3D" id="3.40.50.1820">
    <property type="entry name" value="alpha/beta hydrolase"/>
    <property type="match status" value="2"/>
</dbReference>